<dbReference type="EMBL" id="JASGBQ010000017">
    <property type="protein sequence ID" value="MDI9242719.1"/>
    <property type="molecule type" value="Genomic_DNA"/>
</dbReference>
<feature type="domain" description="AAA" evidence="1">
    <location>
        <begin position="3"/>
        <end position="25"/>
    </location>
</feature>
<protein>
    <submittedName>
        <fullName evidence="2">AAA family ATPase</fullName>
    </submittedName>
</protein>
<dbReference type="AlphaFoldDB" id="A0AAP4BE34"/>
<organism evidence="2 3">
    <name type="scientific">Fusibacillus kribbianus</name>
    <dbReference type="NCBI Taxonomy" id="3044208"/>
    <lineage>
        <taxon>Bacteria</taxon>
        <taxon>Bacillati</taxon>
        <taxon>Bacillota</taxon>
        <taxon>Clostridia</taxon>
        <taxon>Lachnospirales</taxon>
        <taxon>Lachnospiraceae</taxon>
        <taxon>Fusibacillus</taxon>
    </lineage>
</organism>
<proteinExistence type="predicted"/>
<dbReference type="InterPro" id="IPR025669">
    <property type="entry name" value="AAA_dom"/>
</dbReference>
<comment type="caution">
    <text evidence="2">The sequence shown here is derived from an EMBL/GenBank/DDBJ whole genome shotgun (WGS) entry which is preliminary data.</text>
</comment>
<dbReference type="InterPro" id="IPR027417">
    <property type="entry name" value="P-loop_NTPase"/>
</dbReference>
<dbReference type="Gene3D" id="3.40.50.300">
    <property type="entry name" value="P-loop containing nucleotide triphosphate hydrolases"/>
    <property type="match status" value="1"/>
</dbReference>
<dbReference type="Proteomes" id="UP001300383">
    <property type="component" value="Unassembled WGS sequence"/>
</dbReference>
<name>A0AAP4BE34_9FIRM</name>
<dbReference type="RefSeq" id="WP_283231165.1">
    <property type="nucleotide sequence ID" value="NZ_JASGBQ010000017.1"/>
</dbReference>
<evidence type="ECO:0000313" key="3">
    <source>
        <dbReference type="Proteomes" id="UP001300383"/>
    </source>
</evidence>
<gene>
    <name evidence="2" type="ORF">QJ036_09580</name>
</gene>
<reference evidence="2 3" key="1">
    <citation type="submission" date="2023-05" db="EMBL/GenBank/DDBJ databases">
        <title>[ruminococcus] sp. nov., isolated from a pig farm feces dump.</title>
        <authorList>
            <person name="Chang Y.-H."/>
        </authorList>
    </citation>
    <scope>NUCLEOTIDE SEQUENCE [LARGE SCALE GENOMIC DNA]</scope>
    <source>
        <strain evidence="2 3">YH-rum2234</strain>
    </source>
</reference>
<evidence type="ECO:0000259" key="1">
    <source>
        <dbReference type="Pfam" id="PF13614"/>
    </source>
</evidence>
<keyword evidence="3" id="KW-1185">Reference proteome</keyword>
<evidence type="ECO:0000313" key="2">
    <source>
        <dbReference type="EMBL" id="MDI9242719.1"/>
    </source>
</evidence>
<dbReference type="SUPFAM" id="SSF52540">
    <property type="entry name" value="P-loop containing nucleoside triphosphate hydrolases"/>
    <property type="match status" value="1"/>
</dbReference>
<sequence length="55" mass="6078">MCTVISISNQKGGVGKTTTAVNLAVTSYYLKWASHLATNFIFVARFNTPYRCGKF</sequence>
<dbReference type="Pfam" id="PF13614">
    <property type="entry name" value="AAA_31"/>
    <property type="match status" value="1"/>
</dbReference>
<accession>A0AAP4BE34</accession>